<feature type="region of interest" description="Disordered" evidence="3">
    <location>
        <begin position="1"/>
        <end position="53"/>
    </location>
</feature>
<feature type="compositionally biased region" description="Low complexity" evidence="3">
    <location>
        <begin position="14"/>
        <end position="36"/>
    </location>
</feature>
<dbReference type="Pfam" id="PF00076">
    <property type="entry name" value="RRM_1"/>
    <property type="match status" value="1"/>
</dbReference>
<dbReference type="SMART" id="SM00360">
    <property type="entry name" value="RRM"/>
    <property type="match status" value="2"/>
</dbReference>
<dbReference type="AlphaFoldDB" id="A0A7D8Z5J1"/>
<dbReference type="FunFam" id="3.30.70.330:FF:000029">
    <property type="entry name" value="U2 small nuclear ribonucleoprotein B"/>
    <property type="match status" value="1"/>
</dbReference>
<protein>
    <recommendedName>
        <fullName evidence="4">RRM domain-containing protein</fullName>
    </recommendedName>
</protein>
<gene>
    <name evidence="5" type="ORF">VHUM_00619</name>
</gene>
<dbReference type="PROSITE" id="PS50102">
    <property type="entry name" value="RRM"/>
    <property type="match status" value="2"/>
</dbReference>
<sequence length="293" mass="32178">MAEVAPSAGPSRVPDAAAAPAPAENGAPANGNGAHGADADDDDELGPDGLPKNASETLYLHNLNEKVRIPVLTQTLASLFKPYRPLSPVVAHRNARMRGQAFISFPDKATADLARRDVNEFPLYGKPVIIAFARTQSDVVHKRLEGDEGLEEWKKVRLADKKLKRKDNPFRRKQIAKHKAGADDTAGPSAAKKPRLQMPDEYLPPNNVLFIQNLPDGTTQEDLREVFEQYPGLVQIRTIAAKKDIAFVEFEAEDSATVAKDALHNFKIDGETKMKVGLGVWRVLTTQVTYARK</sequence>
<dbReference type="GO" id="GO:0003723">
    <property type="term" value="F:RNA binding"/>
    <property type="evidence" value="ECO:0007669"/>
    <property type="project" value="UniProtKB-UniRule"/>
</dbReference>
<keyword evidence="6" id="KW-1185">Reference proteome</keyword>
<comment type="caution">
    <text evidence="5">The sequence shown here is derived from an EMBL/GenBank/DDBJ whole genome shotgun (WGS) entry which is preliminary data.</text>
</comment>
<dbReference type="PANTHER" id="PTHR10501">
    <property type="entry name" value="U1 SMALL NUCLEAR RIBONUCLEOPROTEIN A/U2 SMALL NUCLEAR RIBONUCLEOPROTEIN B"/>
    <property type="match status" value="1"/>
</dbReference>
<evidence type="ECO:0000256" key="1">
    <source>
        <dbReference type="ARBA" id="ARBA00022884"/>
    </source>
</evidence>
<evidence type="ECO:0000313" key="6">
    <source>
        <dbReference type="Proteomes" id="UP000473826"/>
    </source>
</evidence>
<dbReference type="InterPro" id="IPR035979">
    <property type="entry name" value="RBD_domain_sf"/>
</dbReference>
<dbReference type="InterPro" id="IPR012677">
    <property type="entry name" value="Nucleotide-bd_a/b_plait_sf"/>
</dbReference>
<dbReference type="SUPFAM" id="SSF54928">
    <property type="entry name" value="RNA-binding domain, RBD"/>
    <property type="match status" value="2"/>
</dbReference>
<dbReference type="CDD" id="cd12247">
    <property type="entry name" value="RRM2_U1A_like"/>
    <property type="match status" value="1"/>
</dbReference>
<dbReference type="EMBL" id="QKWK01000002">
    <property type="protein sequence ID" value="TXT13252.1"/>
    <property type="molecule type" value="Genomic_DNA"/>
</dbReference>
<feature type="domain" description="RRM" evidence="4">
    <location>
        <begin position="207"/>
        <end position="276"/>
    </location>
</feature>
<feature type="domain" description="RRM" evidence="4">
    <location>
        <begin position="56"/>
        <end position="135"/>
    </location>
</feature>
<reference evidence="5 6" key="1">
    <citation type="journal article" date="2019" name="PLoS Genet.">
        <title>Convergent evolution of linked mating-type loci in basidiomycete fungi.</title>
        <authorList>
            <person name="Sun S."/>
            <person name="Coelho M.A."/>
            <person name="Heitman J."/>
            <person name="Nowrousian M."/>
        </authorList>
    </citation>
    <scope>NUCLEOTIDE SEQUENCE [LARGE SCALE GENOMIC DNA]</scope>
    <source>
        <strain evidence="5 6">CBS 4282</strain>
    </source>
</reference>
<evidence type="ECO:0000256" key="2">
    <source>
        <dbReference type="PROSITE-ProRule" id="PRU00176"/>
    </source>
</evidence>
<name>A0A7D8Z5J1_VANHU</name>
<evidence type="ECO:0000313" key="5">
    <source>
        <dbReference type="EMBL" id="TXT13252.1"/>
    </source>
</evidence>
<dbReference type="Gene3D" id="3.30.70.330">
    <property type="match status" value="2"/>
</dbReference>
<organism evidence="5 6">
    <name type="scientific">Vanrija humicola</name>
    <name type="common">Yeast</name>
    <name type="synonym">Cryptococcus humicola</name>
    <dbReference type="NCBI Taxonomy" id="5417"/>
    <lineage>
        <taxon>Eukaryota</taxon>
        <taxon>Fungi</taxon>
        <taxon>Dikarya</taxon>
        <taxon>Basidiomycota</taxon>
        <taxon>Agaricomycotina</taxon>
        <taxon>Tremellomycetes</taxon>
        <taxon>Trichosporonales</taxon>
        <taxon>Trichosporonaceae</taxon>
        <taxon>Vanrija</taxon>
    </lineage>
</organism>
<dbReference type="Proteomes" id="UP000473826">
    <property type="component" value="Unassembled WGS sequence"/>
</dbReference>
<keyword evidence="1 2" id="KW-0694">RNA-binding</keyword>
<feature type="region of interest" description="Disordered" evidence="3">
    <location>
        <begin position="171"/>
        <end position="196"/>
    </location>
</feature>
<proteinExistence type="predicted"/>
<accession>A0A7D8Z5J1</accession>
<evidence type="ECO:0000259" key="4">
    <source>
        <dbReference type="PROSITE" id="PS50102"/>
    </source>
</evidence>
<dbReference type="InterPro" id="IPR000504">
    <property type="entry name" value="RRM_dom"/>
</dbReference>
<dbReference type="OrthoDB" id="266020at2759"/>
<evidence type="ECO:0000256" key="3">
    <source>
        <dbReference type="SAM" id="MobiDB-lite"/>
    </source>
</evidence>